<feature type="compositionally biased region" description="Polar residues" evidence="1">
    <location>
        <begin position="112"/>
        <end position="121"/>
    </location>
</feature>
<dbReference type="EMBL" id="BBLT01000012">
    <property type="protein sequence ID" value="GAL87331.1"/>
    <property type="molecule type" value="Genomic_DNA"/>
</dbReference>
<gene>
    <name evidence="3" type="ORF">MYP_4561</name>
</gene>
<feature type="chain" id="PRO_5001944715" description="DUF4398 domain-containing protein" evidence="2">
    <location>
        <begin position="26"/>
        <end position="156"/>
    </location>
</feature>
<evidence type="ECO:0000256" key="2">
    <source>
        <dbReference type="SAM" id="SignalP"/>
    </source>
</evidence>
<dbReference type="Proteomes" id="UP000030185">
    <property type="component" value="Unassembled WGS sequence"/>
</dbReference>
<feature type="compositionally biased region" description="Basic and acidic residues" evidence="1">
    <location>
        <begin position="122"/>
        <end position="133"/>
    </location>
</feature>
<evidence type="ECO:0000313" key="3">
    <source>
        <dbReference type="EMBL" id="GAL87331.1"/>
    </source>
</evidence>
<keyword evidence="4" id="KW-1185">Reference proteome</keyword>
<organism evidence="3 4">
    <name type="scientific">Sporocytophaga myxococcoides</name>
    <dbReference type="NCBI Taxonomy" id="153721"/>
    <lineage>
        <taxon>Bacteria</taxon>
        <taxon>Pseudomonadati</taxon>
        <taxon>Bacteroidota</taxon>
        <taxon>Cytophagia</taxon>
        <taxon>Cytophagales</taxon>
        <taxon>Cytophagaceae</taxon>
        <taxon>Sporocytophaga</taxon>
    </lineage>
</organism>
<feature type="region of interest" description="Disordered" evidence="1">
    <location>
        <begin position="108"/>
        <end position="156"/>
    </location>
</feature>
<evidence type="ECO:0008006" key="5">
    <source>
        <dbReference type="Google" id="ProtNLM"/>
    </source>
</evidence>
<evidence type="ECO:0000313" key="4">
    <source>
        <dbReference type="Proteomes" id="UP000030185"/>
    </source>
</evidence>
<feature type="signal peptide" evidence="2">
    <location>
        <begin position="1"/>
        <end position="25"/>
    </location>
</feature>
<name>A0A098LK27_9BACT</name>
<reference evidence="3 4" key="1">
    <citation type="submission" date="2014-09" db="EMBL/GenBank/DDBJ databases">
        <title>Sporocytophaga myxococcoides PG-01 genome sequencing.</title>
        <authorList>
            <person name="Liu L."/>
            <person name="Gao P.J."/>
            <person name="Chen G.J."/>
            <person name="Wang L.S."/>
        </authorList>
    </citation>
    <scope>NUCLEOTIDE SEQUENCE [LARGE SCALE GENOMIC DNA]</scope>
    <source>
        <strain evidence="3 4">PG-01</strain>
    </source>
</reference>
<sequence length="156" mass="17624">MIQFRQLYFSLVLSLFTLASVIANPAVDKVKVKNYLLKTNRTIGFAHMVVKKTKVFNGNLSKSVNHERLAKKYYNENQLEKALYHSYRARVLANEVIAENKAKAPMDASFTAEEQQMTSGKPSDRQLDDDLAKEVPASVNGKDEDLMNGNLDIDIQ</sequence>
<dbReference type="RefSeq" id="WP_052430435.1">
    <property type="nucleotide sequence ID" value="NZ_BBLT01000012.1"/>
</dbReference>
<comment type="caution">
    <text evidence="3">The sequence shown here is derived from an EMBL/GenBank/DDBJ whole genome shotgun (WGS) entry which is preliminary data.</text>
</comment>
<protein>
    <recommendedName>
        <fullName evidence="5">DUF4398 domain-containing protein</fullName>
    </recommendedName>
</protein>
<proteinExistence type="predicted"/>
<keyword evidence="2" id="KW-0732">Signal</keyword>
<dbReference type="AlphaFoldDB" id="A0A098LK27"/>
<dbReference type="eggNOG" id="ENOG5034BMR">
    <property type="taxonomic scope" value="Bacteria"/>
</dbReference>
<dbReference type="OrthoDB" id="9829639at2"/>
<accession>A0A098LK27</accession>
<evidence type="ECO:0000256" key="1">
    <source>
        <dbReference type="SAM" id="MobiDB-lite"/>
    </source>
</evidence>